<gene>
    <name evidence="2" type="ORF">ILUMI_19598</name>
</gene>
<dbReference type="Proteomes" id="UP000801492">
    <property type="component" value="Unassembled WGS sequence"/>
</dbReference>
<protein>
    <submittedName>
        <fullName evidence="2">Uncharacterized protein</fullName>
    </submittedName>
</protein>
<reference evidence="2" key="1">
    <citation type="submission" date="2019-08" db="EMBL/GenBank/DDBJ databases">
        <title>The genome of the North American firefly Photinus pyralis.</title>
        <authorList>
            <consortium name="Photinus pyralis genome working group"/>
            <person name="Fallon T.R."/>
            <person name="Sander Lower S.E."/>
            <person name="Weng J.-K."/>
        </authorList>
    </citation>
    <scope>NUCLEOTIDE SEQUENCE</scope>
    <source>
        <strain evidence="2">TRF0915ILg1</strain>
        <tissue evidence="2">Whole body</tissue>
    </source>
</reference>
<dbReference type="AlphaFoldDB" id="A0A8K0G5C0"/>
<evidence type="ECO:0000313" key="2">
    <source>
        <dbReference type="EMBL" id="KAF2886574.1"/>
    </source>
</evidence>
<keyword evidence="1" id="KW-0732">Signal</keyword>
<proteinExistence type="predicted"/>
<evidence type="ECO:0000313" key="3">
    <source>
        <dbReference type="Proteomes" id="UP000801492"/>
    </source>
</evidence>
<organism evidence="2 3">
    <name type="scientific">Ignelater luminosus</name>
    <name type="common">Cucubano</name>
    <name type="synonym">Pyrophorus luminosus</name>
    <dbReference type="NCBI Taxonomy" id="2038154"/>
    <lineage>
        <taxon>Eukaryota</taxon>
        <taxon>Metazoa</taxon>
        <taxon>Ecdysozoa</taxon>
        <taxon>Arthropoda</taxon>
        <taxon>Hexapoda</taxon>
        <taxon>Insecta</taxon>
        <taxon>Pterygota</taxon>
        <taxon>Neoptera</taxon>
        <taxon>Endopterygota</taxon>
        <taxon>Coleoptera</taxon>
        <taxon>Polyphaga</taxon>
        <taxon>Elateriformia</taxon>
        <taxon>Elateroidea</taxon>
        <taxon>Elateridae</taxon>
        <taxon>Agrypninae</taxon>
        <taxon>Pyrophorini</taxon>
        <taxon>Ignelater</taxon>
    </lineage>
</organism>
<dbReference type="EMBL" id="VTPC01087248">
    <property type="protein sequence ID" value="KAF2886574.1"/>
    <property type="molecule type" value="Genomic_DNA"/>
</dbReference>
<comment type="caution">
    <text evidence="2">The sequence shown here is derived from an EMBL/GenBank/DDBJ whole genome shotgun (WGS) entry which is preliminary data.</text>
</comment>
<name>A0A8K0G5C0_IGNLU</name>
<keyword evidence="3" id="KW-1185">Reference proteome</keyword>
<accession>A0A8K0G5C0</accession>
<sequence>MPSLTTRSFFVFLLIKCVLLRQYNYKIQHNAIKIDYYNPTYIENPIVNLFYYNQTRQCVNGSVTVLHDVGEKVRGYYEVYNLYIDDADLPPYGVPFGKYKAVGTFYELDTPNGTIVSGEYLADVVPLKGHH</sequence>
<feature type="chain" id="PRO_5035420255" evidence="1">
    <location>
        <begin position="21"/>
        <end position="131"/>
    </location>
</feature>
<feature type="signal peptide" evidence="1">
    <location>
        <begin position="1"/>
        <end position="20"/>
    </location>
</feature>
<evidence type="ECO:0000256" key="1">
    <source>
        <dbReference type="SAM" id="SignalP"/>
    </source>
</evidence>